<evidence type="ECO:0000313" key="2">
    <source>
        <dbReference type="Proteomes" id="UP000799772"/>
    </source>
</evidence>
<dbReference type="PANTHER" id="PTHR42085:SF1">
    <property type="entry name" value="F-BOX DOMAIN-CONTAINING PROTEIN"/>
    <property type="match status" value="1"/>
</dbReference>
<reference evidence="1" key="1">
    <citation type="journal article" date="2020" name="Stud. Mycol.">
        <title>101 Dothideomycetes genomes: a test case for predicting lifestyles and emergence of pathogens.</title>
        <authorList>
            <person name="Haridas S."/>
            <person name="Albert R."/>
            <person name="Binder M."/>
            <person name="Bloem J."/>
            <person name="Labutti K."/>
            <person name="Salamov A."/>
            <person name="Andreopoulos B."/>
            <person name="Baker S."/>
            <person name="Barry K."/>
            <person name="Bills G."/>
            <person name="Bluhm B."/>
            <person name="Cannon C."/>
            <person name="Castanera R."/>
            <person name="Culley D."/>
            <person name="Daum C."/>
            <person name="Ezra D."/>
            <person name="Gonzalez J."/>
            <person name="Henrissat B."/>
            <person name="Kuo A."/>
            <person name="Liang C."/>
            <person name="Lipzen A."/>
            <person name="Lutzoni F."/>
            <person name="Magnuson J."/>
            <person name="Mondo S."/>
            <person name="Nolan M."/>
            <person name="Ohm R."/>
            <person name="Pangilinan J."/>
            <person name="Park H.-J."/>
            <person name="Ramirez L."/>
            <person name="Alfaro M."/>
            <person name="Sun H."/>
            <person name="Tritt A."/>
            <person name="Yoshinaga Y."/>
            <person name="Zwiers L.-H."/>
            <person name="Turgeon B."/>
            <person name="Goodwin S."/>
            <person name="Spatafora J."/>
            <person name="Crous P."/>
            <person name="Grigoriev I."/>
        </authorList>
    </citation>
    <scope>NUCLEOTIDE SEQUENCE</scope>
    <source>
        <strain evidence="1">CBS 133067</strain>
    </source>
</reference>
<dbReference type="PANTHER" id="PTHR42085">
    <property type="entry name" value="F-BOX DOMAIN-CONTAINING PROTEIN"/>
    <property type="match status" value="1"/>
</dbReference>
<dbReference type="AlphaFoldDB" id="A0A9P4IMQ5"/>
<accession>A0A9P4IMQ5</accession>
<keyword evidence="2" id="KW-1185">Reference proteome</keyword>
<dbReference type="Proteomes" id="UP000799772">
    <property type="component" value="Unassembled WGS sequence"/>
</dbReference>
<comment type="caution">
    <text evidence="1">The sequence shown here is derived from an EMBL/GenBank/DDBJ whole genome shotgun (WGS) entry which is preliminary data.</text>
</comment>
<evidence type="ECO:0008006" key="3">
    <source>
        <dbReference type="Google" id="ProtNLM"/>
    </source>
</evidence>
<name>A0A9P4IMQ5_9PEZI</name>
<dbReference type="EMBL" id="ML978121">
    <property type="protein sequence ID" value="KAF2104376.1"/>
    <property type="molecule type" value="Genomic_DNA"/>
</dbReference>
<gene>
    <name evidence="1" type="ORF">NA57DRAFT_51205</name>
</gene>
<dbReference type="InterPro" id="IPR038883">
    <property type="entry name" value="AN11006-like"/>
</dbReference>
<proteinExistence type="predicted"/>
<sequence length="239" mass="27232">MMDTEIREEPAATSPLFKLPEELRLAIYGYVLTVGFPIQWPDDHNDAHLTPALLRTCRTIHKEATAVLYSTNTLAFQHPSDCNMFGWAHSPDSARQITSIALHIRDKDVRSLWTGYLGSADVHRSLTFDYPALSTLNITFRSNYWLQMHGQPADKFQQWMSDPHLKDLRLSLLEKAPENLKVRLMAVHRAPPAEIRALVQSEELRDKLDVDSETLGVRTEYTRVYNVEVALALTPTGHI</sequence>
<dbReference type="OrthoDB" id="62952at2759"/>
<protein>
    <recommendedName>
        <fullName evidence="3">F-box domain-containing protein</fullName>
    </recommendedName>
</protein>
<evidence type="ECO:0000313" key="1">
    <source>
        <dbReference type="EMBL" id="KAF2104376.1"/>
    </source>
</evidence>
<organism evidence="1 2">
    <name type="scientific">Rhizodiscina lignyota</name>
    <dbReference type="NCBI Taxonomy" id="1504668"/>
    <lineage>
        <taxon>Eukaryota</taxon>
        <taxon>Fungi</taxon>
        <taxon>Dikarya</taxon>
        <taxon>Ascomycota</taxon>
        <taxon>Pezizomycotina</taxon>
        <taxon>Dothideomycetes</taxon>
        <taxon>Pleosporomycetidae</taxon>
        <taxon>Aulographales</taxon>
        <taxon>Rhizodiscinaceae</taxon>
        <taxon>Rhizodiscina</taxon>
    </lineage>
</organism>